<dbReference type="InterPro" id="IPR042557">
    <property type="entry name" value="SCO4226"/>
</dbReference>
<dbReference type="STRING" id="1873524.HSR6_1756"/>
<dbReference type="Gene3D" id="3.30.70.3090">
    <property type="entry name" value="ORF SCO4226, nickel-binding ferredoxin-like monomer"/>
    <property type="match status" value="1"/>
</dbReference>
<accession>A0A1D8S693</accession>
<protein>
    <recommendedName>
        <fullName evidence="3">DUF4242 domain-containing protein</fullName>
    </recommendedName>
</protein>
<evidence type="ECO:0000313" key="2">
    <source>
        <dbReference type="Proteomes" id="UP000185608"/>
    </source>
</evidence>
<gene>
    <name evidence="1" type="ORF">HTSR_1688</name>
</gene>
<organism evidence="1 2">
    <name type="scientific">Halodesulfurarchaeum formicicum</name>
    <dbReference type="NCBI Taxonomy" id="1873524"/>
    <lineage>
        <taxon>Archaea</taxon>
        <taxon>Methanobacteriati</taxon>
        <taxon>Methanobacteriota</taxon>
        <taxon>Stenosarchaea group</taxon>
        <taxon>Halobacteria</taxon>
        <taxon>Halobacteriales</taxon>
        <taxon>Halobacteriaceae</taxon>
        <taxon>Halodesulfurarchaeum</taxon>
    </lineage>
</organism>
<dbReference type="EMBL" id="CP016070">
    <property type="protein sequence ID" value="AOW80858.1"/>
    <property type="molecule type" value="Genomic_DNA"/>
</dbReference>
<dbReference type="KEGG" id="halh:HTSR_1688"/>
<evidence type="ECO:0000313" key="1">
    <source>
        <dbReference type="EMBL" id="AOW80858.1"/>
    </source>
</evidence>
<sequence>MVLATQHVPGELLMARIITMRYSETGRLPDATQEQLEELQANVVETVSNYDDVEFKGTFANDEGMGICEWEAPDVATVEQIYEESGAAEMAPSDEIIEVQQVLPLE</sequence>
<dbReference type="AlphaFoldDB" id="A0A1D8S693"/>
<proteinExistence type="predicted"/>
<name>A0A1D8S693_9EURY</name>
<reference evidence="1 2" key="1">
    <citation type="submission" date="2016-06" db="EMBL/GenBank/DDBJ databases">
        <title>Discovery of anaerobic lithoheterotrophic haloarchaeon capable of sulfur respiration by hydrogen and formate.</title>
        <authorList>
            <person name="Sorokin D.Y."/>
            <person name="Kublanov I.V."/>
            <person name="Roman P."/>
            <person name="Sinninghe Damste J.S."/>
            <person name="Golyshin P.N."/>
            <person name="Rojo D."/>
            <person name="Ciordia S."/>
            <person name="Mena Md.C."/>
            <person name="Ferrer M."/>
            <person name="Smedile F."/>
            <person name="Messina E."/>
            <person name="La Cono V."/>
            <person name="Yakimov M.M."/>
        </authorList>
    </citation>
    <scope>NUCLEOTIDE SEQUENCE [LARGE SCALE GENOMIC DNA]</scope>
    <source>
        <strain evidence="1 2">HTSR1</strain>
    </source>
</reference>
<dbReference type="Proteomes" id="UP000185608">
    <property type="component" value="Chromosome"/>
</dbReference>
<evidence type="ECO:0008006" key="3">
    <source>
        <dbReference type="Google" id="ProtNLM"/>
    </source>
</evidence>